<reference evidence="10" key="1">
    <citation type="submission" date="2025-08" db="UniProtKB">
        <authorList>
            <consortium name="RefSeq"/>
        </authorList>
    </citation>
    <scope>IDENTIFICATION</scope>
    <source>
        <tissue evidence="10">Total insect</tissue>
    </source>
</reference>
<dbReference type="PROSITE" id="PS00262">
    <property type="entry name" value="INSULIN"/>
    <property type="match status" value="1"/>
</dbReference>
<evidence type="ECO:0000256" key="1">
    <source>
        <dbReference type="ARBA" id="ARBA00009034"/>
    </source>
</evidence>
<feature type="domain" description="Insulin-like" evidence="8">
    <location>
        <begin position="61"/>
        <end position="117"/>
    </location>
</feature>
<dbReference type="GO" id="GO:0043066">
    <property type="term" value="P:negative regulation of apoptotic process"/>
    <property type="evidence" value="ECO:0007669"/>
    <property type="project" value="TreeGrafter"/>
</dbReference>
<dbReference type="KEGG" id="tpal:117650445"/>
<dbReference type="GO" id="GO:0005159">
    <property type="term" value="F:insulin-like growth factor receptor binding"/>
    <property type="evidence" value="ECO:0007669"/>
    <property type="project" value="TreeGrafter"/>
</dbReference>
<dbReference type="CDD" id="cd00101">
    <property type="entry name" value="IlGF_like"/>
    <property type="match status" value="1"/>
</dbReference>
<dbReference type="RefSeq" id="XP_034249776.1">
    <property type="nucleotide sequence ID" value="XM_034393885.1"/>
</dbReference>
<dbReference type="InterPro" id="IPR022352">
    <property type="entry name" value="Ins/IGF/rlx"/>
</dbReference>
<gene>
    <name evidence="10" type="primary">LOC117650445</name>
</gene>
<comment type="subcellular location">
    <subcellularLocation>
        <location evidence="5">Secreted</location>
    </subcellularLocation>
</comment>
<protein>
    <submittedName>
        <fullName evidence="10">Uncharacterized protein LOC117650445</fullName>
    </submittedName>
</protein>
<feature type="compositionally biased region" description="Basic residues" evidence="6">
    <location>
        <begin position="36"/>
        <end position="48"/>
    </location>
</feature>
<evidence type="ECO:0000256" key="5">
    <source>
        <dbReference type="RuleBase" id="RU000406"/>
    </source>
</evidence>
<keyword evidence="2" id="KW-0165">Cleavage on pair of basic residues</keyword>
<dbReference type="InterPro" id="IPR022353">
    <property type="entry name" value="Insulin_CS"/>
</dbReference>
<proteinExistence type="inferred from homology"/>
<dbReference type="PANTHER" id="PTHR46845">
    <property type="entry name" value="INSULIN-LIKE GROWTH FACTOR I"/>
    <property type="match status" value="1"/>
</dbReference>
<dbReference type="InParanoid" id="A0A6P8ZY65"/>
<sequence length="214" mass="23286">MTLRMAMAVLLAMALLEGALARPHSPDPEQNQLPPIRHHKQHHRHGAHGLHGRHHIELERRQLCGRNLSEALRLLCAGRGYYSPDSASGSSSRHGDTGVATECCSQGCSQQELELYCQPRKNAAPLALSDSSPETTEDPDSASLDSAHQANHIRHSMEAAGSADNKPTVVGGKVSSDMAAMHFNVSEMIKVGTIPQQHFIPVRIPLRHKSNSLQ</sequence>
<evidence type="ECO:0000256" key="2">
    <source>
        <dbReference type="ARBA" id="ARBA00022685"/>
    </source>
</evidence>
<evidence type="ECO:0000256" key="3">
    <source>
        <dbReference type="ARBA" id="ARBA00022729"/>
    </source>
</evidence>
<keyword evidence="9" id="KW-1185">Reference proteome</keyword>
<dbReference type="PRINTS" id="PR00276">
    <property type="entry name" value="INSULINFAMLY"/>
</dbReference>
<evidence type="ECO:0000256" key="4">
    <source>
        <dbReference type="ARBA" id="ARBA00023157"/>
    </source>
</evidence>
<dbReference type="GO" id="GO:0008283">
    <property type="term" value="P:cell population proliferation"/>
    <property type="evidence" value="ECO:0007669"/>
    <property type="project" value="TreeGrafter"/>
</dbReference>
<dbReference type="Proteomes" id="UP000515158">
    <property type="component" value="Unplaced"/>
</dbReference>
<keyword evidence="3 7" id="KW-0732">Signal</keyword>
<evidence type="ECO:0000313" key="9">
    <source>
        <dbReference type="Proteomes" id="UP000515158"/>
    </source>
</evidence>
<dbReference type="Gene3D" id="1.10.100.10">
    <property type="entry name" value="Insulin-like"/>
    <property type="match status" value="1"/>
</dbReference>
<dbReference type="Pfam" id="PF00049">
    <property type="entry name" value="Insulin"/>
    <property type="match status" value="1"/>
</dbReference>
<dbReference type="GO" id="GO:0005179">
    <property type="term" value="F:hormone activity"/>
    <property type="evidence" value="ECO:0007669"/>
    <property type="project" value="InterPro"/>
</dbReference>
<feature type="region of interest" description="Disordered" evidence="6">
    <location>
        <begin position="126"/>
        <end position="148"/>
    </location>
</feature>
<dbReference type="SMART" id="SM00078">
    <property type="entry name" value="IlGF"/>
    <property type="match status" value="1"/>
</dbReference>
<dbReference type="GO" id="GO:0005615">
    <property type="term" value="C:extracellular space"/>
    <property type="evidence" value="ECO:0007669"/>
    <property type="project" value="TreeGrafter"/>
</dbReference>
<keyword evidence="5" id="KW-0964">Secreted</keyword>
<comment type="similarity">
    <text evidence="1 5">Belongs to the insulin family.</text>
</comment>
<dbReference type="SUPFAM" id="SSF56994">
    <property type="entry name" value="Insulin-like"/>
    <property type="match status" value="1"/>
</dbReference>
<dbReference type="GO" id="GO:0008284">
    <property type="term" value="P:positive regulation of cell population proliferation"/>
    <property type="evidence" value="ECO:0007669"/>
    <property type="project" value="TreeGrafter"/>
</dbReference>
<dbReference type="PANTHER" id="PTHR46845:SF1">
    <property type="entry name" value="INSULIN-LIKE GROWTH FACTOR I"/>
    <property type="match status" value="1"/>
</dbReference>
<dbReference type="GO" id="GO:0051897">
    <property type="term" value="P:positive regulation of phosphatidylinositol 3-kinase/protein kinase B signal transduction"/>
    <property type="evidence" value="ECO:0007669"/>
    <property type="project" value="TreeGrafter"/>
</dbReference>
<dbReference type="GeneID" id="117650445"/>
<name>A0A6P8ZY65_THRPL</name>
<evidence type="ECO:0000256" key="6">
    <source>
        <dbReference type="SAM" id="MobiDB-lite"/>
    </source>
</evidence>
<evidence type="ECO:0000259" key="8">
    <source>
        <dbReference type="SMART" id="SM00078"/>
    </source>
</evidence>
<feature type="signal peptide" evidence="7">
    <location>
        <begin position="1"/>
        <end position="21"/>
    </location>
</feature>
<organism evidence="10">
    <name type="scientific">Thrips palmi</name>
    <name type="common">Melon thrips</name>
    <dbReference type="NCBI Taxonomy" id="161013"/>
    <lineage>
        <taxon>Eukaryota</taxon>
        <taxon>Metazoa</taxon>
        <taxon>Ecdysozoa</taxon>
        <taxon>Arthropoda</taxon>
        <taxon>Hexapoda</taxon>
        <taxon>Insecta</taxon>
        <taxon>Pterygota</taxon>
        <taxon>Neoptera</taxon>
        <taxon>Paraneoptera</taxon>
        <taxon>Thysanoptera</taxon>
        <taxon>Terebrantia</taxon>
        <taxon>Thripoidea</taxon>
        <taxon>Thripidae</taxon>
        <taxon>Thrips</taxon>
    </lineage>
</organism>
<dbReference type="InterPro" id="IPR036438">
    <property type="entry name" value="Insulin-like_sf"/>
</dbReference>
<evidence type="ECO:0000313" key="10">
    <source>
        <dbReference type="RefSeq" id="XP_034249776.1"/>
    </source>
</evidence>
<feature type="region of interest" description="Disordered" evidence="6">
    <location>
        <begin position="22"/>
        <end position="48"/>
    </location>
</feature>
<evidence type="ECO:0000256" key="7">
    <source>
        <dbReference type="SAM" id="SignalP"/>
    </source>
</evidence>
<accession>A0A6P8ZY65</accession>
<keyword evidence="4" id="KW-1015">Disulfide bond</keyword>
<dbReference type="OrthoDB" id="10019596at2759"/>
<feature type="chain" id="PRO_5028230222" evidence="7">
    <location>
        <begin position="22"/>
        <end position="214"/>
    </location>
</feature>
<dbReference type="GO" id="GO:0048009">
    <property type="term" value="P:insulin-like growth factor receptor signaling pathway"/>
    <property type="evidence" value="ECO:0007669"/>
    <property type="project" value="TreeGrafter"/>
</dbReference>
<dbReference type="InterPro" id="IPR016179">
    <property type="entry name" value="Insulin-like"/>
</dbReference>
<dbReference type="AlphaFoldDB" id="A0A6P8ZY65"/>